<keyword evidence="1" id="KW-0472">Membrane</keyword>
<protein>
    <submittedName>
        <fullName evidence="2">Uncharacterized protein</fullName>
    </submittedName>
</protein>
<evidence type="ECO:0000256" key="1">
    <source>
        <dbReference type="SAM" id="Phobius"/>
    </source>
</evidence>
<name>A0A6H1ZR72_9ZZZZ</name>
<keyword evidence="1" id="KW-0812">Transmembrane</keyword>
<evidence type="ECO:0000313" key="3">
    <source>
        <dbReference type="EMBL" id="QJA61440.1"/>
    </source>
</evidence>
<dbReference type="AlphaFoldDB" id="A0A6H1ZR72"/>
<keyword evidence="1" id="KW-1133">Transmembrane helix</keyword>
<gene>
    <name evidence="4" type="ORF">MM415A00525_0020</name>
    <name evidence="3" type="ORF">MM415B00946_0033</name>
    <name evidence="2" type="ORF">TM448A01495_0015</name>
    <name evidence="5" type="ORF">TM448B00765_0030</name>
</gene>
<dbReference type="EMBL" id="MT144655">
    <property type="protein sequence ID" value="QJH96558.1"/>
    <property type="molecule type" value="Genomic_DNA"/>
</dbReference>
<accession>A0A6H1ZR72</accession>
<evidence type="ECO:0000313" key="2">
    <source>
        <dbReference type="EMBL" id="QJA49807.1"/>
    </source>
</evidence>
<reference evidence="2" key="1">
    <citation type="submission" date="2020-03" db="EMBL/GenBank/DDBJ databases">
        <title>The deep terrestrial virosphere.</title>
        <authorList>
            <person name="Holmfeldt K."/>
            <person name="Nilsson E."/>
            <person name="Simone D."/>
            <person name="Lopez-Fernandez M."/>
            <person name="Wu X."/>
            <person name="de Brujin I."/>
            <person name="Lundin D."/>
            <person name="Andersson A."/>
            <person name="Bertilsson S."/>
            <person name="Dopson M."/>
        </authorList>
    </citation>
    <scope>NUCLEOTIDE SEQUENCE</scope>
    <source>
        <strain evidence="4">MM415A00525</strain>
        <strain evidence="3">MM415B00946</strain>
        <strain evidence="2">TM448A01495</strain>
        <strain evidence="5">TM448B00765</strain>
    </source>
</reference>
<organism evidence="2">
    <name type="scientific">viral metagenome</name>
    <dbReference type="NCBI Taxonomy" id="1070528"/>
    <lineage>
        <taxon>unclassified sequences</taxon>
        <taxon>metagenomes</taxon>
        <taxon>organismal metagenomes</taxon>
    </lineage>
</organism>
<feature type="transmembrane region" description="Helical" evidence="1">
    <location>
        <begin position="6"/>
        <end position="27"/>
    </location>
</feature>
<dbReference type="EMBL" id="MT142462">
    <property type="protein sequence ID" value="QJA81517.1"/>
    <property type="molecule type" value="Genomic_DNA"/>
</dbReference>
<dbReference type="EMBL" id="MT144156">
    <property type="protein sequence ID" value="QJA49807.1"/>
    <property type="molecule type" value="Genomic_DNA"/>
</dbReference>
<proteinExistence type="predicted"/>
<dbReference type="EMBL" id="MT141441">
    <property type="protein sequence ID" value="QJA61440.1"/>
    <property type="molecule type" value="Genomic_DNA"/>
</dbReference>
<sequence length="48" mass="5470">MSIILSIILGIILGITLLLFSVLKVILIEKPYIPEGTYNWKEKKDIIL</sequence>
<evidence type="ECO:0000313" key="5">
    <source>
        <dbReference type="EMBL" id="QJH96558.1"/>
    </source>
</evidence>
<evidence type="ECO:0000313" key="4">
    <source>
        <dbReference type="EMBL" id="QJA81517.1"/>
    </source>
</evidence>